<dbReference type="Proteomes" id="UP000269271">
    <property type="component" value="Unassembled WGS sequence"/>
</dbReference>
<comment type="caution">
    <text evidence="1">The sequence shown here is derived from an EMBL/GenBank/DDBJ whole genome shotgun (WGS) entry which is preliminary data.</text>
</comment>
<dbReference type="RefSeq" id="WP_124619392.1">
    <property type="nucleotide sequence ID" value="NZ_JAPQZI010000017.1"/>
</dbReference>
<proteinExistence type="predicted"/>
<dbReference type="EMBL" id="QTQX01000023">
    <property type="protein sequence ID" value="RQT21899.1"/>
    <property type="molecule type" value="Genomic_DNA"/>
</dbReference>
<name>A0A3N8RQ67_9BURK</name>
<reference evidence="1 2" key="1">
    <citation type="submission" date="2018-08" db="EMBL/GenBank/DDBJ databases">
        <title>Comparative analysis of Burkholderia isolates from Puerto Rico.</title>
        <authorList>
            <person name="Hall C."/>
            <person name="Sahl J."/>
            <person name="Wagner D."/>
        </authorList>
    </citation>
    <scope>NUCLEOTIDE SEQUENCE [LARGE SCALE GENOMIC DNA]</scope>
    <source>
        <strain evidence="1 2">Bp9001</strain>
    </source>
</reference>
<evidence type="ECO:0000313" key="1">
    <source>
        <dbReference type="EMBL" id="RQT21899.1"/>
    </source>
</evidence>
<sequence length="186" mass="21569">MAESDNITRRVREFIRYFPDYNWFEELTGVRSSKWRDLDREKTKAATAEMIEGVCSAWPEFAYWFVTGAAKSPRGQLAPLEYFDWEYGEPGAFEPGEVSLSRDASGQLSPELGHVNIKDKRTEQYELSVAERVLRCSCFVNDGDAKRLAQSFWESFIQKLRPSDSLTLTAKSIKRWVDKQYVDQEK</sequence>
<protein>
    <submittedName>
        <fullName evidence="1">Uncharacterized protein</fullName>
    </submittedName>
</protein>
<accession>A0A3N8RQ67</accession>
<dbReference type="AlphaFoldDB" id="A0A3N8RQ67"/>
<organism evidence="1 2">
    <name type="scientific">Burkholderia contaminans</name>
    <dbReference type="NCBI Taxonomy" id="488447"/>
    <lineage>
        <taxon>Bacteria</taxon>
        <taxon>Pseudomonadati</taxon>
        <taxon>Pseudomonadota</taxon>
        <taxon>Betaproteobacteria</taxon>
        <taxon>Burkholderiales</taxon>
        <taxon>Burkholderiaceae</taxon>
        <taxon>Burkholderia</taxon>
        <taxon>Burkholderia cepacia complex</taxon>
    </lineage>
</organism>
<evidence type="ECO:0000313" key="2">
    <source>
        <dbReference type="Proteomes" id="UP000269271"/>
    </source>
</evidence>
<gene>
    <name evidence="1" type="ORF">DF037_29525</name>
</gene>